<accession>A0ABV9E6G2</accession>
<feature type="transmembrane region" description="Helical" evidence="1">
    <location>
        <begin position="89"/>
        <end position="109"/>
    </location>
</feature>
<dbReference type="InterPro" id="IPR045713">
    <property type="entry name" value="DUF6069"/>
</dbReference>
<proteinExistence type="predicted"/>
<gene>
    <name evidence="2" type="ORF">ACFO8L_03260</name>
</gene>
<dbReference type="Proteomes" id="UP001595891">
    <property type="component" value="Unassembled WGS sequence"/>
</dbReference>
<reference evidence="3" key="1">
    <citation type="journal article" date="2019" name="Int. J. Syst. Evol. Microbiol.">
        <title>The Global Catalogue of Microorganisms (GCM) 10K type strain sequencing project: providing services to taxonomists for standard genome sequencing and annotation.</title>
        <authorList>
            <consortium name="The Broad Institute Genomics Platform"/>
            <consortium name="The Broad Institute Genome Sequencing Center for Infectious Disease"/>
            <person name="Wu L."/>
            <person name="Ma J."/>
        </authorList>
    </citation>
    <scope>NUCLEOTIDE SEQUENCE [LARGE SCALE GENOMIC DNA]</scope>
    <source>
        <strain evidence="3">CCUG 49560</strain>
    </source>
</reference>
<keyword evidence="1" id="KW-1133">Transmembrane helix</keyword>
<dbReference type="EMBL" id="JBHSFN010000002">
    <property type="protein sequence ID" value="MFC4585077.1"/>
    <property type="molecule type" value="Genomic_DNA"/>
</dbReference>
<evidence type="ECO:0000256" key="1">
    <source>
        <dbReference type="SAM" id="Phobius"/>
    </source>
</evidence>
<organism evidence="2 3">
    <name type="scientific">Sphaerisporangium corydalis</name>
    <dbReference type="NCBI Taxonomy" id="1441875"/>
    <lineage>
        <taxon>Bacteria</taxon>
        <taxon>Bacillati</taxon>
        <taxon>Actinomycetota</taxon>
        <taxon>Actinomycetes</taxon>
        <taxon>Streptosporangiales</taxon>
        <taxon>Streptosporangiaceae</taxon>
        <taxon>Sphaerisporangium</taxon>
    </lineage>
</organism>
<comment type="caution">
    <text evidence="2">The sequence shown here is derived from an EMBL/GenBank/DDBJ whole genome shotgun (WGS) entry which is preliminary data.</text>
</comment>
<protein>
    <submittedName>
        <fullName evidence="2">DUF6069 family protein</fullName>
    </submittedName>
</protein>
<feature type="transmembrane region" description="Helical" evidence="1">
    <location>
        <begin position="57"/>
        <end position="77"/>
    </location>
</feature>
<evidence type="ECO:0000313" key="2">
    <source>
        <dbReference type="EMBL" id="MFC4585077.1"/>
    </source>
</evidence>
<dbReference type="Pfam" id="PF19545">
    <property type="entry name" value="DUF6069"/>
    <property type="match status" value="1"/>
</dbReference>
<keyword evidence="3" id="KW-1185">Reference proteome</keyword>
<name>A0ABV9E6G2_9ACTN</name>
<evidence type="ECO:0000313" key="3">
    <source>
        <dbReference type="Proteomes" id="UP001595891"/>
    </source>
</evidence>
<keyword evidence="1" id="KW-0812">Transmembrane</keyword>
<sequence length="139" mass="13714">MSHETMPTRPASRSATRRALAVAGAAAAALALWALAGPVAGVDLTVRTGGAEQPVGPASVAVTSVLAGLAAWGLLALLERVTSRPGRAWTIIAVVVLVLSLAGPLGSAVGTASTVTLAGMHLVVAAVLIPVLGRSARGR</sequence>
<dbReference type="RefSeq" id="WP_262843716.1">
    <property type="nucleotide sequence ID" value="NZ_JANZYP010000021.1"/>
</dbReference>
<keyword evidence="1" id="KW-0472">Membrane</keyword>
<feature type="transmembrane region" description="Helical" evidence="1">
    <location>
        <begin position="115"/>
        <end position="133"/>
    </location>
</feature>